<comment type="pathway">
    <text evidence="4">Cofactor biosynthesis; molybdopterin biosynthesis.</text>
</comment>
<dbReference type="SUPFAM" id="SSF53218">
    <property type="entry name" value="Molybdenum cofactor biosynthesis proteins"/>
    <property type="match status" value="1"/>
</dbReference>
<dbReference type="Pfam" id="PF00994">
    <property type="entry name" value="MoCF_biosynth"/>
    <property type="match status" value="1"/>
</dbReference>
<keyword evidence="4" id="KW-0500">Molybdenum</keyword>
<keyword evidence="4" id="KW-0460">Magnesium</keyword>
<dbReference type="CDD" id="cd00887">
    <property type="entry name" value="MoeA"/>
    <property type="match status" value="1"/>
</dbReference>
<evidence type="ECO:0000259" key="5">
    <source>
        <dbReference type="SMART" id="SM00852"/>
    </source>
</evidence>
<feature type="domain" description="MoaB/Mog" evidence="5">
    <location>
        <begin position="185"/>
        <end position="325"/>
    </location>
</feature>
<evidence type="ECO:0000256" key="4">
    <source>
        <dbReference type="RuleBase" id="RU365090"/>
    </source>
</evidence>
<dbReference type="Proteomes" id="UP000320672">
    <property type="component" value="Chromosome"/>
</dbReference>
<dbReference type="Gene3D" id="3.90.105.10">
    <property type="entry name" value="Molybdopterin biosynthesis moea protein, domain 2"/>
    <property type="match status" value="1"/>
</dbReference>
<dbReference type="Pfam" id="PF03453">
    <property type="entry name" value="MoeA_N"/>
    <property type="match status" value="1"/>
</dbReference>
<dbReference type="PANTHER" id="PTHR10192">
    <property type="entry name" value="MOLYBDOPTERIN BIOSYNTHESIS PROTEIN"/>
    <property type="match status" value="1"/>
</dbReference>
<dbReference type="KEGG" id="rml:FF011L_00390"/>
<dbReference type="InterPro" id="IPR036135">
    <property type="entry name" value="MoeA_linker/N_sf"/>
</dbReference>
<comment type="catalytic activity">
    <reaction evidence="3">
        <text>adenylyl-molybdopterin + molybdate = Mo-molybdopterin + AMP + H(+)</text>
        <dbReference type="Rhea" id="RHEA:35047"/>
        <dbReference type="ChEBI" id="CHEBI:15378"/>
        <dbReference type="ChEBI" id="CHEBI:36264"/>
        <dbReference type="ChEBI" id="CHEBI:62727"/>
        <dbReference type="ChEBI" id="CHEBI:71302"/>
        <dbReference type="ChEBI" id="CHEBI:456215"/>
        <dbReference type="EC" id="2.10.1.1"/>
    </reaction>
</comment>
<keyword evidence="4" id="KW-0479">Metal-binding</keyword>
<dbReference type="GO" id="GO:0046872">
    <property type="term" value="F:metal ion binding"/>
    <property type="evidence" value="ECO:0007669"/>
    <property type="project" value="UniProtKB-UniRule"/>
</dbReference>
<evidence type="ECO:0000256" key="1">
    <source>
        <dbReference type="ARBA" id="ARBA00002901"/>
    </source>
</evidence>
<evidence type="ECO:0000313" key="6">
    <source>
        <dbReference type="EMBL" id="QDS91310.1"/>
    </source>
</evidence>
<keyword evidence="4" id="KW-0501">Molybdenum cofactor biosynthesis</keyword>
<name>A0A517M8U9_9BACT</name>
<accession>A0A517M8U9</accession>
<dbReference type="Gene3D" id="2.40.340.10">
    <property type="entry name" value="MoeA, C-terminal, domain IV"/>
    <property type="match status" value="1"/>
</dbReference>
<dbReference type="InterPro" id="IPR001453">
    <property type="entry name" value="MoaB/Mog_dom"/>
</dbReference>
<organism evidence="6 7">
    <name type="scientific">Roseimaritima multifibrata</name>
    <dbReference type="NCBI Taxonomy" id="1930274"/>
    <lineage>
        <taxon>Bacteria</taxon>
        <taxon>Pseudomonadati</taxon>
        <taxon>Planctomycetota</taxon>
        <taxon>Planctomycetia</taxon>
        <taxon>Pirellulales</taxon>
        <taxon>Pirellulaceae</taxon>
        <taxon>Roseimaritima</taxon>
    </lineage>
</organism>
<evidence type="ECO:0000256" key="2">
    <source>
        <dbReference type="ARBA" id="ARBA00010763"/>
    </source>
</evidence>
<dbReference type="EC" id="2.10.1.1" evidence="4"/>
<dbReference type="InterPro" id="IPR036688">
    <property type="entry name" value="MoeA_C_domain_IV_sf"/>
</dbReference>
<dbReference type="PANTHER" id="PTHR10192:SF5">
    <property type="entry name" value="GEPHYRIN"/>
    <property type="match status" value="1"/>
</dbReference>
<evidence type="ECO:0000313" key="7">
    <source>
        <dbReference type="Proteomes" id="UP000320672"/>
    </source>
</evidence>
<keyword evidence="4 6" id="KW-0808">Transferase</keyword>
<dbReference type="Gene3D" id="3.40.980.10">
    <property type="entry name" value="MoaB/Mog-like domain"/>
    <property type="match status" value="1"/>
</dbReference>
<dbReference type="InterPro" id="IPR005110">
    <property type="entry name" value="MoeA_linker/N"/>
</dbReference>
<dbReference type="SMART" id="SM00852">
    <property type="entry name" value="MoCF_biosynth"/>
    <property type="match status" value="1"/>
</dbReference>
<dbReference type="InterPro" id="IPR038987">
    <property type="entry name" value="MoeA-like"/>
</dbReference>
<keyword evidence="7" id="KW-1185">Reference proteome</keyword>
<comment type="similarity">
    <text evidence="2 4">Belongs to the MoeA family.</text>
</comment>
<dbReference type="RefSeq" id="WP_145349397.1">
    <property type="nucleotide sequence ID" value="NZ_CP036262.1"/>
</dbReference>
<dbReference type="Gene3D" id="2.170.190.11">
    <property type="entry name" value="Molybdopterin biosynthesis moea protein, domain 3"/>
    <property type="match status" value="1"/>
</dbReference>
<protein>
    <recommendedName>
        <fullName evidence="4">Molybdopterin molybdenumtransferase</fullName>
        <ecNumber evidence="4">2.10.1.1</ecNumber>
    </recommendedName>
</protein>
<dbReference type="EMBL" id="CP036262">
    <property type="protein sequence ID" value="QDS91310.1"/>
    <property type="molecule type" value="Genomic_DNA"/>
</dbReference>
<dbReference type="SUPFAM" id="SSF63882">
    <property type="entry name" value="MoeA N-terminal region -like"/>
    <property type="match status" value="1"/>
</dbReference>
<comment type="cofactor">
    <cofactor evidence="4">
        <name>Mg(2+)</name>
        <dbReference type="ChEBI" id="CHEBI:18420"/>
    </cofactor>
</comment>
<reference evidence="6 7" key="1">
    <citation type="submission" date="2019-02" db="EMBL/GenBank/DDBJ databases">
        <title>Deep-cultivation of Planctomycetes and their phenomic and genomic characterization uncovers novel biology.</title>
        <authorList>
            <person name="Wiegand S."/>
            <person name="Jogler M."/>
            <person name="Boedeker C."/>
            <person name="Pinto D."/>
            <person name="Vollmers J."/>
            <person name="Rivas-Marin E."/>
            <person name="Kohn T."/>
            <person name="Peeters S.H."/>
            <person name="Heuer A."/>
            <person name="Rast P."/>
            <person name="Oberbeckmann S."/>
            <person name="Bunk B."/>
            <person name="Jeske O."/>
            <person name="Meyerdierks A."/>
            <person name="Storesund J.E."/>
            <person name="Kallscheuer N."/>
            <person name="Luecker S."/>
            <person name="Lage O.M."/>
            <person name="Pohl T."/>
            <person name="Merkel B.J."/>
            <person name="Hornburger P."/>
            <person name="Mueller R.-W."/>
            <person name="Bruemmer F."/>
            <person name="Labrenz M."/>
            <person name="Spormann A.M."/>
            <person name="Op den Camp H."/>
            <person name="Overmann J."/>
            <person name="Amann R."/>
            <person name="Jetten M.S.M."/>
            <person name="Mascher T."/>
            <person name="Medema M.H."/>
            <person name="Devos D.P."/>
            <person name="Kaster A.-K."/>
            <person name="Ovreas L."/>
            <person name="Rohde M."/>
            <person name="Galperin M.Y."/>
            <person name="Jogler C."/>
        </authorList>
    </citation>
    <scope>NUCLEOTIDE SEQUENCE [LARGE SCALE GENOMIC DNA]</scope>
    <source>
        <strain evidence="6 7">FF011L</strain>
    </source>
</reference>
<comment type="function">
    <text evidence="1 4">Catalyzes the insertion of molybdate into adenylated molybdopterin with the concomitant release of AMP.</text>
</comment>
<gene>
    <name evidence="6" type="primary">moeA</name>
    <name evidence="6" type="ORF">FF011L_00390</name>
</gene>
<dbReference type="GO" id="GO:0005829">
    <property type="term" value="C:cytosol"/>
    <property type="evidence" value="ECO:0007669"/>
    <property type="project" value="TreeGrafter"/>
</dbReference>
<proteinExistence type="inferred from homology"/>
<dbReference type="UniPathway" id="UPA00344"/>
<dbReference type="GO" id="GO:0006777">
    <property type="term" value="P:Mo-molybdopterin cofactor biosynthetic process"/>
    <property type="evidence" value="ECO:0007669"/>
    <property type="project" value="UniProtKB-UniRule"/>
</dbReference>
<dbReference type="InterPro" id="IPR036425">
    <property type="entry name" value="MoaB/Mog-like_dom_sf"/>
</dbReference>
<evidence type="ECO:0000256" key="3">
    <source>
        <dbReference type="ARBA" id="ARBA00047317"/>
    </source>
</evidence>
<dbReference type="OrthoDB" id="9804758at2"/>
<dbReference type="GO" id="GO:0061599">
    <property type="term" value="F:molybdopterin molybdotransferase activity"/>
    <property type="evidence" value="ECO:0007669"/>
    <property type="project" value="UniProtKB-UniRule"/>
</dbReference>
<sequence length="401" mass="42756">MNDPNHPTSPWTPAGAVRQLRDKIQRTSSERIRLDQATGRILSTSLTADRDSPAADVSAMDGYALRMQDLANPGSLDVCGESRPGHAPPSGSSQGIVRIFTGAIVPSEFDCVIRREETKESATSITLRDSARRAKHGDNIRRQAENISSGEVVLEAGTLLNAAAIAAAANFGASQIEVQKQVRVSVIVTGDELQPVGQSVTPWQLRDSNGPTLQAMLIHRPDVHLHPVQRVIDSLPNIQTKLNQALAISDVVVFTGGVSMGDYDHVPAAVLACGGELVFHRVPLRPGKPILAAVTKQGQLILGLPGNPVSAAVGARRFLLPLLACFQGAVERHPPAIPLVDPPSKTLPLWWLRLVKIDSQGNANIVPGKGSGDLVALAASDGFIEQPPEASGPGPWTYWEW</sequence>
<dbReference type="AlphaFoldDB" id="A0A517M8U9"/>